<organism evidence="2 3">
    <name type="scientific">Nocardiopsis sinuspersici</name>
    <dbReference type="NCBI Taxonomy" id="501010"/>
    <lineage>
        <taxon>Bacteria</taxon>
        <taxon>Bacillati</taxon>
        <taxon>Actinomycetota</taxon>
        <taxon>Actinomycetes</taxon>
        <taxon>Streptosporangiales</taxon>
        <taxon>Nocardiopsidaceae</taxon>
        <taxon>Nocardiopsis</taxon>
    </lineage>
</organism>
<evidence type="ECO:0000256" key="1">
    <source>
        <dbReference type="SAM" id="Phobius"/>
    </source>
</evidence>
<dbReference type="STRING" id="501010.NOSIN_21100"/>
<protein>
    <submittedName>
        <fullName evidence="2">Uncharacterized protein</fullName>
    </submittedName>
</protein>
<keyword evidence="1" id="KW-0472">Membrane</keyword>
<evidence type="ECO:0000313" key="2">
    <source>
        <dbReference type="EMBL" id="OOC56024.1"/>
    </source>
</evidence>
<reference evidence="3" key="1">
    <citation type="submission" date="2016-08" db="EMBL/GenBank/DDBJ databases">
        <authorList>
            <person name="Tokovenko B."/>
            <person name="Kalinowski J."/>
        </authorList>
    </citation>
    <scope>NUCLEOTIDE SEQUENCE [LARGE SCALE GENOMIC DNA]</scope>
    <source>
        <strain evidence="3">UTMC102</strain>
    </source>
</reference>
<evidence type="ECO:0000313" key="3">
    <source>
        <dbReference type="Proteomes" id="UP000189004"/>
    </source>
</evidence>
<feature type="transmembrane region" description="Helical" evidence="1">
    <location>
        <begin position="116"/>
        <end position="136"/>
    </location>
</feature>
<feature type="transmembrane region" description="Helical" evidence="1">
    <location>
        <begin position="83"/>
        <end position="104"/>
    </location>
</feature>
<comment type="caution">
    <text evidence="2">The sequence shown here is derived from an EMBL/GenBank/DDBJ whole genome shotgun (WGS) entry which is preliminary data.</text>
</comment>
<keyword evidence="1" id="KW-1133">Transmembrane helix</keyword>
<sequence length="165" mass="17084">MPVTANSGAGGGGASPPAARIVELIDSGGASEPPSNAGPLAVDAVLLTLAAAGVPAAWRGVRRAADWARARGDRPWRTGSVRLLPYAVPPLLLATLHEVIGWLFGGRDVAWFQVPYLFTSFWAALVAVTLACAVVVSARVVRLLTSSPASYRQAAEPPPESDAHP</sequence>
<proteinExistence type="predicted"/>
<dbReference type="EMBL" id="MCOK01000001">
    <property type="protein sequence ID" value="OOC56024.1"/>
    <property type="molecule type" value="Genomic_DNA"/>
</dbReference>
<keyword evidence="3" id="KW-1185">Reference proteome</keyword>
<feature type="transmembrane region" description="Helical" evidence="1">
    <location>
        <begin position="40"/>
        <end position="62"/>
    </location>
</feature>
<keyword evidence="1" id="KW-0812">Transmembrane</keyword>
<accession>A0A1V3C5F3</accession>
<gene>
    <name evidence="2" type="ORF">NOSIN_21100</name>
</gene>
<name>A0A1V3C5F3_9ACTN</name>
<dbReference type="Proteomes" id="UP000189004">
    <property type="component" value="Unassembled WGS sequence"/>
</dbReference>
<dbReference type="AlphaFoldDB" id="A0A1V3C5F3"/>